<dbReference type="AlphaFoldDB" id="A0A9N9QQN8"/>
<evidence type="ECO:0000259" key="5">
    <source>
        <dbReference type="PROSITE" id="PS50023"/>
    </source>
</evidence>
<keyword evidence="1 4" id="KW-0479">Metal-binding</keyword>
<evidence type="ECO:0000256" key="2">
    <source>
        <dbReference type="ARBA" id="ARBA00022833"/>
    </source>
</evidence>
<keyword evidence="2 4" id="KW-0862">Zinc</keyword>
<accession>A0A9N9QQN8</accession>
<keyword evidence="7" id="KW-1185">Reference proteome</keyword>
<sequence length="422" mass="47597">MPISVEEDTVKAQNSDASAEVISTPLVRKPSRIVSTPSCTVSKTVLQKLVTCRPCPEGEDNCANIQLCFPNEEKCPNIQRTVRSCSCIPNQNEACFTLPLPREVANYYNRAHMKNRTCYHKPCPNRPQCQNPCCAAPKPKLTMRTCMNQSFYEDCRTPPRCTQSPCPPQACTCQPCRYSQNESCPRAHQCSSTPKCNCSRPAPVQWGPPSQRCPPKPKGCPLKTQYCPPKTQCWPPKPQYRSPKPQACSCNCKAPPDCCSSGPKYCVCGRRNPCNCKMSEIKALCTICCKRCNKRVGISYIERKVIQKYKHLTSVYAAEKIQVTAGAYHTNCFTCYCCKKYLDVKTLYEGCGEIYCKRTMLQPFLQHSILWVLKSLTNLEKINNLSLDEREYLASQSLAHTWNLLIGEAIINRPVARHVQFS</sequence>
<dbReference type="Proteomes" id="UP001152799">
    <property type="component" value="Chromosome 6"/>
</dbReference>
<evidence type="ECO:0000256" key="4">
    <source>
        <dbReference type="PROSITE-ProRule" id="PRU00125"/>
    </source>
</evidence>
<dbReference type="PROSITE" id="PS50023">
    <property type="entry name" value="LIM_DOMAIN_2"/>
    <property type="match status" value="1"/>
</dbReference>
<organism evidence="6 7">
    <name type="scientific">Ceutorhynchus assimilis</name>
    <name type="common">cabbage seed weevil</name>
    <dbReference type="NCBI Taxonomy" id="467358"/>
    <lineage>
        <taxon>Eukaryota</taxon>
        <taxon>Metazoa</taxon>
        <taxon>Ecdysozoa</taxon>
        <taxon>Arthropoda</taxon>
        <taxon>Hexapoda</taxon>
        <taxon>Insecta</taxon>
        <taxon>Pterygota</taxon>
        <taxon>Neoptera</taxon>
        <taxon>Endopterygota</taxon>
        <taxon>Coleoptera</taxon>
        <taxon>Polyphaga</taxon>
        <taxon>Cucujiformia</taxon>
        <taxon>Curculionidae</taxon>
        <taxon>Ceutorhynchinae</taxon>
        <taxon>Ceutorhynchus</taxon>
    </lineage>
</organism>
<name>A0A9N9QQN8_9CUCU</name>
<evidence type="ECO:0000256" key="1">
    <source>
        <dbReference type="ARBA" id="ARBA00022723"/>
    </source>
</evidence>
<protein>
    <recommendedName>
        <fullName evidence="5">LIM zinc-binding domain-containing protein</fullName>
    </recommendedName>
</protein>
<dbReference type="GO" id="GO:0046872">
    <property type="term" value="F:metal ion binding"/>
    <property type="evidence" value="ECO:0007669"/>
    <property type="project" value="UniProtKB-KW"/>
</dbReference>
<evidence type="ECO:0000256" key="3">
    <source>
        <dbReference type="ARBA" id="ARBA00023038"/>
    </source>
</evidence>
<dbReference type="EMBL" id="OU892282">
    <property type="protein sequence ID" value="CAG9770198.1"/>
    <property type="molecule type" value="Genomic_DNA"/>
</dbReference>
<reference evidence="6" key="1">
    <citation type="submission" date="2022-01" db="EMBL/GenBank/DDBJ databases">
        <authorList>
            <person name="King R."/>
        </authorList>
    </citation>
    <scope>NUCLEOTIDE SEQUENCE</scope>
</reference>
<evidence type="ECO:0000313" key="7">
    <source>
        <dbReference type="Proteomes" id="UP001152799"/>
    </source>
</evidence>
<dbReference type="OrthoDB" id="1679758at2759"/>
<gene>
    <name evidence="6" type="ORF">CEUTPL_LOCUS10655</name>
</gene>
<proteinExistence type="predicted"/>
<dbReference type="InterPro" id="IPR001781">
    <property type="entry name" value="Znf_LIM"/>
</dbReference>
<feature type="domain" description="LIM zinc-binding" evidence="5">
    <location>
        <begin position="287"/>
        <end position="366"/>
    </location>
</feature>
<evidence type="ECO:0000313" key="6">
    <source>
        <dbReference type="EMBL" id="CAG9770198.1"/>
    </source>
</evidence>
<keyword evidence="3 4" id="KW-0440">LIM domain</keyword>